<proteinExistence type="predicted"/>
<reference evidence="4" key="1">
    <citation type="submission" date="2021-06" db="EMBL/GenBank/DDBJ databases">
        <authorList>
            <person name="Gannon L."/>
            <person name="Redgwell R T."/>
            <person name="Michniewski S."/>
            <person name="Harrison D C."/>
            <person name="Millard A."/>
        </authorList>
    </citation>
    <scope>NUCLEOTIDE SEQUENCE</scope>
</reference>
<keyword evidence="2" id="KW-0548">Nucleotidyltransferase</keyword>
<dbReference type="GO" id="GO:0016779">
    <property type="term" value="F:nucleotidyltransferase activity"/>
    <property type="evidence" value="ECO:0007669"/>
    <property type="project" value="UniProtKB-KW"/>
</dbReference>
<evidence type="ECO:0000256" key="2">
    <source>
        <dbReference type="ARBA" id="ARBA00022695"/>
    </source>
</evidence>
<name>A0A8D9C911_9VIRU</name>
<dbReference type="SUPFAM" id="SSF52374">
    <property type="entry name" value="Nucleotidylyl transferase"/>
    <property type="match status" value="1"/>
</dbReference>
<sequence>MVKYDIVIVSGGFDPVHKGHVRMFKESKLLGHKVICGANSDQWLCDKKGKNFMEFSERKEILEAFEYVDEVLSFDDSDGSAIGLISKVFYLYPDTKIAFANGGDRNSTNIPEKKFCDDNNIDMIWDIGGGKVQSSSDLLSKA</sequence>
<gene>
    <name evidence="4" type="ORF">SLAVMIC_00504</name>
</gene>
<dbReference type="NCBIfam" id="TIGR00125">
    <property type="entry name" value="cyt_tran_rel"/>
    <property type="match status" value="1"/>
</dbReference>
<evidence type="ECO:0000313" key="4">
    <source>
        <dbReference type="EMBL" id="CAG7580635.1"/>
    </source>
</evidence>
<dbReference type="Gene3D" id="3.40.50.620">
    <property type="entry name" value="HUPs"/>
    <property type="match status" value="1"/>
</dbReference>
<dbReference type="Pfam" id="PF01467">
    <property type="entry name" value="CTP_transf_like"/>
    <property type="match status" value="1"/>
</dbReference>
<organism evidence="4">
    <name type="scientific">uncultured marine phage</name>
    <dbReference type="NCBI Taxonomy" id="707152"/>
    <lineage>
        <taxon>Viruses</taxon>
        <taxon>environmental samples</taxon>
    </lineage>
</organism>
<dbReference type="InterPro" id="IPR004821">
    <property type="entry name" value="Cyt_trans-like"/>
</dbReference>
<dbReference type="PANTHER" id="PTHR43793:SF1">
    <property type="entry name" value="FAD SYNTHASE"/>
    <property type="match status" value="1"/>
</dbReference>
<dbReference type="InterPro" id="IPR014729">
    <property type="entry name" value="Rossmann-like_a/b/a_fold"/>
</dbReference>
<protein>
    <submittedName>
        <fullName evidence="4">Putative nucleotidyltransferase</fullName>
    </submittedName>
</protein>
<dbReference type="InterPro" id="IPR050385">
    <property type="entry name" value="Archaeal_FAD_synthase"/>
</dbReference>
<dbReference type="PANTHER" id="PTHR43793">
    <property type="entry name" value="FAD SYNTHASE"/>
    <property type="match status" value="1"/>
</dbReference>
<feature type="domain" description="Cytidyltransferase-like" evidence="3">
    <location>
        <begin position="9"/>
        <end position="81"/>
    </location>
</feature>
<dbReference type="EMBL" id="OU342829">
    <property type="protein sequence ID" value="CAG7580635.1"/>
    <property type="molecule type" value="Genomic_DNA"/>
</dbReference>
<keyword evidence="1 4" id="KW-0808">Transferase</keyword>
<evidence type="ECO:0000256" key="1">
    <source>
        <dbReference type="ARBA" id="ARBA00022679"/>
    </source>
</evidence>
<evidence type="ECO:0000259" key="3">
    <source>
        <dbReference type="Pfam" id="PF01467"/>
    </source>
</evidence>
<accession>A0A8D9C911</accession>